<reference evidence="2 3" key="1">
    <citation type="submission" date="2011-10" db="EMBL/GenBank/DDBJ databases">
        <authorList>
            <person name="Genoscope - CEA"/>
        </authorList>
    </citation>
    <scope>NUCLEOTIDE SEQUENCE [LARGE SCALE GENOMIC DNA]</scope>
    <source>
        <strain evidence="2 3">RCC 1105</strain>
    </source>
</reference>
<dbReference type="RefSeq" id="XP_007513324.1">
    <property type="nucleotide sequence ID" value="XM_007513262.1"/>
</dbReference>
<keyword evidence="3" id="KW-1185">Reference proteome</keyword>
<dbReference type="AlphaFoldDB" id="K8EFI0"/>
<dbReference type="Pfam" id="PF05684">
    <property type="entry name" value="DUF819"/>
    <property type="match status" value="1"/>
</dbReference>
<feature type="transmembrane region" description="Helical" evidence="1">
    <location>
        <begin position="388"/>
        <end position="409"/>
    </location>
</feature>
<gene>
    <name evidence="2" type="ORF">Bathy05g01320</name>
</gene>
<evidence type="ECO:0000313" key="3">
    <source>
        <dbReference type="Proteomes" id="UP000198341"/>
    </source>
</evidence>
<dbReference type="PANTHER" id="PTHR34289">
    <property type="entry name" value="PROTEIN, PUTATIVE (DUF819)-RELATED"/>
    <property type="match status" value="1"/>
</dbReference>
<dbReference type="GeneID" id="19015636"/>
<dbReference type="STRING" id="41875.K8EFI0"/>
<feature type="transmembrane region" description="Helical" evidence="1">
    <location>
        <begin position="226"/>
        <end position="248"/>
    </location>
</feature>
<dbReference type="InterPro" id="IPR008537">
    <property type="entry name" value="DUF819"/>
</dbReference>
<dbReference type="Proteomes" id="UP000198341">
    <property type="component" value="Chromosome 5"/>
</dbReference>
<organism evidence="2 3">
    <name type="scientific">Bathycoccus prasinos</name>
    <dbReference type="NCBI Taxonomy" id="41875"/>
    <lineage>
        <taxon>Eukaryota</taxon>
        <taxon>Viridiplantae</taxon>
        <taxon>Chlorophyta</taxon>
        <taxon>Mamiellophyceae</taxon>
        <taxon>Mamiellales</taxon>
        <taxon>Bathycoccaceae</taxon>
        <taxon>Bathycoccus</taxon>
    </lineage>
</organism>
<sequence length="449" mass="46679">MTAGIAPKQHFLLGRTLSLEEEKRKTNSPICFGKKKTTTTTTQASALSHNALASVSVAVMNKESIALFCNSATVLAALVSCAFAGKIMEKKTKFGGGNALCALVFACFLASFTRVFSFSTNATTVVFDFIWDILMPLGVTLALLNVKVSELATKSKEVLLGFSFASVGSILGTALSFALFSKSLGVGALGYKIAACLCASYIGGSLNFAATAKALELTNSAESSSLLAASMAADNMLMAVFLGILMVLPCKPPSPLAVDDEEDQRTMKVKGITEATLGTIVSLMVATGTLLLSSLLAKLASLGNFSLAITCIIAPLLGVILNSKLDFSGPPQFISRNIMLLFFACIGAGCNIFTASAVGVPLFGFIAVLLLAQLFFALLFGKAFRVPLWATLIGLNASAGGPATAFAMAASKGWNRALQPAVLAGTIGYAIGTLVGCLMSEFLRVFAPL</sequence>
<feature type="transmembrane region" description="Helical" evidence="1">
    <location>
        <begin position="129"/>
        <end position="146"/>
    </location>
</feature>
<dbReference type="OrthoDB" id="498753at2759"/>
<keyword evidence="1" id="KW-0472">Membrane</keyword>
<name>K8EFI0_9CHLO</name>
<feature type="transmembrane region" description="Helical" evidence="1">
    <location>
        <begin position="302"/>
        <end position="321"/>
    </location>
</feature>
<feature type="transmembrane region" description="Helical" evidence="1">
    <location>
        <begin position="97"/>
        <end position="117"/>
    </location>
</feature>
<feature type="transmembrane region" description="Helical" evidence="1">
    <location>
        <begin position="421"/>
        <end position="443"/>
    </location>
</feature>
<feature type="transmembrane region" description="Helical" evidence="1">
    <location>
        <begin position="360"/>
        <end position="381"/>
    </location>
</feature>
<evidence type="ECO:0000313" key="2">
    <source>
        <dbReference type="EMBL" id="CCO16882.1"/>
    </source>
</evidence>
<feature type="transmembrane region" description="Helical" evidence="1">
    <location>
        <begin position="65"/>
        <end position="85"/>
    </location>
</feature>
<feature type="transmembrane region" description="Helical" evidence="1">
    <location>
        <begin position="333"/>
        <end position="354"/>
    </location>
</feature>
<keyword evidence="1" id="KW-0812">Transmembrane</keyword>
<proteinExistence type="predicted"/>
<evidence type="ECO:0000256" key="1">
    <source>
        <dbReference type="SAM" id="Phobius"/>
    </source>
</evidence>
<dbReference type="EMBL" id="FO082274">
    <property type="protein sequence ID" value="CCO16882.1"/>
    <property type="molecule type" value="Genomic_DNA"/>
</dbReference>
<dbReference type="PANTHER" id="PTHR34289:SF8">
    <property type="entry name" value="DUF819 DOMAIN-CONTAINING PROTEIN"/>
    <property type="match status" value="1"/>
</dbReference>
<feature type="transmembrane region" description="Helical" evidence="1">
    <location>
        <begin position="158"/>
        <end position="180"/>
    </location>
</feature>
<protein>
    <submittedName>
        <fullName evidence="2">DUF819 protein</fullName>
    </submittedName>
</protein>
<dbReference type="eggNOG" id="ENOG502S0UK">
    <property type="taxonomic scope" value="Eukaryota"/>
</dbReference>
<accession>K8EFI0</accession>
<keyword evidence="1" id="KW-1133">Transmembrane helix</keyword>
<dbReference type="KEGG" id="bpg:Bathy05g01320"/>